<dbReference type="PROSITE" id="PS51257">
    <property type="entry name" value="PROKAR_LIPOPROTEIN"/>
    <property type="match status" value="1"/>
</dbReference>
<proteinExistence type="predicted"/>
<dbReference type="Proteomes" id="UP000094669">
    <property type="component" value="Unassembled WGS sequence"/>
</dbReference>
<accession>A0ABX4YFJ1</accession>
<organism evidence="1 2">
    <name type="scientific">Leptospira inadai serovar Lyme</name>
    <dbReference type="NCBI Taxonomy" id="293084"/>
    <lineage>
        <taxon>Bacteria</taxon>
        <taxon>Pseudomonadati</taxon>
        <taxon>Spirochaetota</taxon>
        <taxon>Spirochaetia</taxon>
        <taxon>Leptospirales</taxon>
        <taxon>Leptospiraceae</taxon>
        <taxon>Leptospira</taxon>
    </lineage>
</organism>
<protein>
    <recommendedName>
        <fullName evidence="3">Lipoprotein</fullName>
    </recommendedName>
</protein>
<comment type="caution">
    <text evidence="1">The sequence shown here is derived from an EMBL/GenBank/DDBJ whole genome shotgun (WGS) entry which is preliminary data.</text>
</comment>
<dbReference type="EMBL" id="MCRM02000019">
    <property type="protein sequence ID" value="PNV74015.1"/>
    <property type="molecule type" value="Genomic_DNA"/>
</dbReference>
<evidence type="ECO:0000313" key="2">
    <source>
        <dbReference type="Proteomes" id="UP000094669"/>
    </source>
</evidence>
<sequence>MRTRSYKMFGLVWLLILLAGSCRHAMVVYPPMTPEACWISITSRECKKAIELRNAGQNQTGEKHRIIQDYYFFGIYPGARVLDTAKFCPKGPKSVHQYTSFWNGVWEQLSFTVYSPQTVEIECYL</sequence>
<dbReference type="Pfam" id="PF06291">
    <property type="entry name" value="Lambda_Bor"/>
    <property type="match status" value="1"/>
</dbReference>
<dbReference type="InterPro" id="IPR010438">
    <property type="entry name" value="Lambda_Bor"/>
</dbReference>
<keyword evidence="2" id="KW-1185">Reference proteome</keyword>
<name>A0ABX4YFJ1_9LEPT</name>
<evidence type="ECO:0008006" key="3">
    <source>
        <dbReference type="Google" id="ProtNLM"/>
    </source>
</evidence>
<gene>
    <name evidence="1" type="ORF">BES34_015800</name>
</gene>
<dbReference type="RefSeq" id="WP_010413756.1">
    <property type="nucleotide sequence ID" value="NZ_MCRM02000019.1"/>
</dbReference>
<reference evidence="1" key="1">
    <citation type="submission" date="2018-01" db="EMBL/GenBank/DDBJ databases">
        <title>Genomic characterization of Leptospira inadai serogroup Lyme isolated from captured rat in Brazil and comparative analysis with human reference strain.</title>
        <authorList>
            <person name="Moreno L.Z."/>
            <person name="Loureiro A.P."/>
            <person name="Miraglia F."/>
            <person name="Kremer F.S."/>
            <person name="Eslabao M.R."/>
            <person name="Dellagostin O.A."/>
            <person name="Lilenbaum W."/>
            <person name="Moreno A.M."/>
        </authorList>
    </citation>
    <scope>NUCLEOTIDE SEQUENCE [LARGE SCALE GENOMIC DNA]</scope>
    <source>
        <strain evidence="1">M34/99</strain>
    </source>
</reference>
<evidence type="ECO:0000313" key="1">
    <source>
        <dbReference type="EMBL" id="PNV74015.1"/>
    </source>
</evidence>